<dbReference type="PROSITE" id="PS00135">
    <property type="entry name" value="TRYPSIN_SER"/>
    <property type="match status" value="1"/>
</dbReference>
<keyword evidence="4" id="KW-1015">Disulfide bond</keyword>
<dbReference type="GO" id="GO:0004252">
    <property type="term" value="F:serine-type endopeptidase activity"/>
    <property type="evidence" value="ECO:0007669"/>
    <property type="project" value="InterPro"/>
</dbReference>
<dbReference type="eggNOG" id="KOG3627">
    <property type="taxonomic scope" value="Eukaryota"/>
</dbReference>
<evidence type="ECO:0000256" key="1">
    <source>
        <dbReference type="ARBA" id="ARBA00022670"/>
    </source>
</evidence>
<organism evidence="6">
    <name type="scientific">Musca domestica</name>
    <name type="common">House fly</name>
    <dbReference type="NCBI Taxonomy" id="7370"/>
    <lineage>
        <taxon>Eukaryota</taxon>
        <taxon>Metazoa</taxon>
        <taxon>Ecdysozoa</taxon>
        <taxon>Arthropoda</taxon>
        <taxon>Hexapoda</taxon>
        <taxon>Insecta</taxon>
        <taxon>Pterygota</taxon>
        <taxon>Neoptera</taxon>
        <taxon>Endopterygota</taxon>
        <taxon>Diptera</taxon>
        <taxon>Brachycera</taxon>
        <taxon>Muscomorpha</taxon>
        <taxon>Muscoidea</taxon>
        <taxon>Muscidae</taxon>
        <taxon>Musca</taxon>
    </lineage>
</organism>
<dbReference type="InterPro" id="IPR018114">
    <property type="entry name" value="TRYPSIN_HIS"/>
</dbReference>
<dbReference type="InterPro" id="IPR001314">
    <property type="entry name" value="Peptidase_S1A"/>
</dbReference>
<feature type="domain" description="Peptidase S1" evidence="5">
    <location>
        <begin position="41"/>
        <end position="369"/>
    </location>
</feature>
<name>A0A1I8NDG5_MUSDO</name>
<dbReference type="PANTHER" id="PTHR24252:SF7">
    <property type="entry name" value="HYALIN"/>
    <property type="match status" value="1"/>
</dbReference>
<dbReference type="FunFam" id="2.40.10.10:FF:000034">
    <property type="entry name" value="Eupolytin"/>
    <property type="match status" value="1"/>
</dbReference>
<evidence type="ECO:0000256" key="3">
    <source>
        <dbReference type="ARBA" id="ARBA00022825"/>
    </source>
</evidence>
<evidence type="ECO:0000259" key="5">
    <source>
        <dbReference type="PROSITE" id="PS50240"/>
    </source>
</evidence>
<dbReference type="SUPFAM" id="SSF50494">
    <property type="entry name" value="Trypsin-like serine proteases"/>
    <property type="match status" value="3"/>
</dbReference>
<dbReference type="SMART" id="SM00020">
    <property type="entry name" value="Tryp_SPc"/>
    <property type="match status" value="2"/>
</dbReference>
<dbReference type="VEuPathDB" id="VectorBase:MDOA014080"/>
<sequence length="820" mass="92510">MKSLIVLNLIVATVSAGIVPPIHERLPAIPVMPLPEFEGRITNGELARAGQFPYQVGLSLAFGEDTFWCGGTLISNRWILTAAHCTDGADGVTIYLGAIDVRNHNEKGQQRIYSSKSYIIVHEQWNGQTMANDISLIKMPVIIEFNDRIQPAVLPKKNGQYSSYEGELVWASGWGRDSDEASSISQFLRYIEVPVMKQSTCNTYYLGSISEKMICISTKGKKSTSLDWNKVKPMYLVAMNPKPTNSAMHDANDDEPLVLNLETEPMPDNDITKEAMNRIFGGNEADKSSFPYQIGFLLQRPKGLYWCGGSLISHEFVLTAAHCVDMASRALVFLGAHDIKNPDEPGQIRMMVYHRDFYIFPTWNPRKLKDDIAIVHLPKSYYKFKSLQPFMQIRTLSPLVEAKGISPAYKMAKCNPLWYHLLALYCVMGVGRTTLALDWNKVKPMYLVAMNPKPTNSAMHDANDDEPLVLNLETEPMPDNDITKEAMNRIFGGNEADKSSFPYQIGFLLQRPKGLYWCGGSLISHEFVLTAAHCVDMASRALVFLGAHDIKNPDEPGQIRMMVYHRDFYIFPTWNPRKLKDDIAIVHLPKSISYNERIQPIQLPKRDYEYRTFEDKLGVASGWGRYAAGVHAISNVLRYVQLRIVNGRTCKNNFPLSYRSTNICTSGRYQKSTCNGDSGGPLVLQRRTSRKRVLVGITSFGSIFGCDRGYPAAFTKVASYLDWIVDITGIDPSQDVSDAIRLHKTPNKDHHHYYGKHKNKKLRKPLRLPPQLANESFDIDDESEEIGVINTSNSKYPDAELFALHLTQTKTRSSILKKKL</sequence>
<dbReference type="AlphaFoldDB" id="A0A1I8NDG5"/>
<dbReference type="PRINTS" id="PR00722">
    <property type="entry name" value="CHYMOTRYPSIN"/>
</dbReference>
<reference evidence="6" key="1">
    <citation type="submission" date="2020-05" db="UniProtKB">
        <authorList>
            <consortium name="EnsemblMetazoa"/>
        </authorList>
    </citation>
    <scope>IDENTIFICATION</scope>
    <source>
        <strain evidence="6">Aabys</strain>
    </source>
</reference>
<dbReference type="InterPro" id="IPR043504">
    <property type="entry name" value="Peptidase_S1_PA_chymotrypsin"/>
</dbReference>
<dbReference type="PROSITE" id="PS00134">
    <property type="entry name" value="TRYPSIN_HIS"/>
    <property type="match status" value="1"/>
</dbReference>
<feature type="domain" description="Peptidase S1" evidence="5">
    <location>
        <begin position="490"/>
        <end position="729"/>
    </location>
</feature>
<dbReference type="Pfam" id="PF00089">
    <property type="entry name" value="Trypsin"/>
    <property type="match status" value="3"/>
</dbReference>
<evidence type="ECO:0000256" key="4">
    <source>
        <dbReference type="ARBA" id="ARBA00023157"/>
    </source>
</evidence>
<keyword evidence="1" id="KW-0645">Protease</keyword>
<dbReference type="InterPro" id="IPR009003">
    <property type="entry name" value="Peptidase_S1_PA"/>
</dbReference>
<dbReference type="GO" id="GO:0006508">
    <property type="term" value="P:proteolysis"/>
    <property type="evidence" value="ECO:0007669"/>
    <property type="project" value="UniProtKB-KW"/>
</dbReference>
<dbReference type="VEuPathDB" id="VectorBase:MDOMA2_021081"/>
<dbReference type="InterPro" id="IPR001254">
    <property type="entry name" value="Trypsin_dom"/>
</dbReference>
<dbReference type="VEuPathDB" id="VectorBase:MDOMA2_013881"/>
<evidence type="ECO:0000313" key="6">
    <source>
        <dbReference type="EnsemblMetazoa" id="MDOA014080-PB"/>
    </source>
</evidence>
<dbReference type="FunFam" id="2.40.10.10:FF:000073">
    <property type="entry name" value="Trypsin alpha"/>
    <property type="match status" value="1"/>
</dbReference>
<keyword evidence="3" id="KW-0720">Serine protease</keyword>
<dbReference type="Gene3D" id="2.40.10.10">
    <property type="entry name" value="Trypsin-like serine proteases"/>
    <property type="match status" value="3"/>
</dbReference>
<dbReference type="EnsemblMetazoa" id="MDOA014080-RB">
    <property type="protein sequence ID" value="MDOA014080-PB"/>
    <property type="gene ID" value="MDOA014080"/>
</dbReference>
<accession>A0A1I8NDG5</accession>
<dbReference type="CDD" id="cd00190">
    <property type="entry name" value="Tryp_SPc"/>
    <property type="match status" value="2"/>
</dbReference>
<dbReference type="InterPro" id="IPR033116">
    <property type="entry name" value="TRYPSIN_SER"/>
</dbReference>
<proteinExistence type="predicted"/>
<evidence type="ECO:0000256" key="2">
    <source>
        <dbReference type="ARBA" id="ARBA00022801"/>
    </source>
</evidence>
<keyword evidence="2" id="KW-0378">Hydrolase</keyword>
<dbReference type="PANTHER" id="PTHR24252">
    <property type="entry name" value="ACROSIN-RELATED"/>
    <property type="match status" value="1"/>
</dbReference>
<dbReference type="PROSITE" id="PS50240">
    <property type="entry name" value="TRYPSIN_DOM"/>
    <property type="match status" value="2"/>
</dbReference>
<protein>
    <recommendedName>
        <fullName evidence="5">Peptidase S1 domain-containing protein</fullName>
    </recommendedName>
</protein>